<dbReference type="AlphaFoldDB" id="A0AA40EWG8"/>
<gene>
    <name evidence="3" type="ORF">B0T18DRAFT_429727</name>
</gene>
<proteinExistence type="predicted"/>
<sequence>MASPEAEPVPGPKKKRLPFKRTAPRQTPVEKAADGDSENNDIEFFRRTNDIMPMALQDVNRSPTPEQKPPPQRKGSFHLSPDKRERKRVKISPDSDECDRVNSLQAPAPASKRPAAVSLSDDSDSEDLIMDVKGKGKEIIYRTPTKRKISNPGASSASALRLTDSDDDVKPTRTPLQPPKTPTSHKTRPPPRGSDSGRRGASPVLLDLSDDDERDIKLQVANLDADSSDSDLVELTGPPDPKEEENNDDELAYWIQQAKALEEETQNVIVTVIVTSRIAGTKPVMIRRRLNQVIRPVLETWIDRQRGHNIDVPEDVERGMFLTWKGHKVYSSSTLASLGIPVDPATGTVKPNRDGGFRQDMLHIEVWTEEAWADHLREMEQQRKLQIGIYDDDDSGGDGAANPAAKDELAVAEKKYNVRLKSQDQVIPCTISPSYTVKEIIEMFREVATLGEDRDISIWFDGEQLDEDALAVEAAELEPDEISQLEVRVK</sequence>
<dbReference type="Pfam" id="PF11976">
    <property type="entry name" value="Rad60-SLD"/>
    <property type="match status" value="1"/>
</dbReference>
<dbReference type="Gene3D" id="3.10.20.90">
    <property type="entry name" value="Phosphatidylinositol 3-kinase Catalytic Subunit, Chain A, domain 1"/>
    <property type="match status" value="1"/>
</dbReference>
<protein>
    <recommendedName>
        <fullName evidence="2">Rad60/SUMO-like domain-containing protein</fullName>
    </recommendedName>
</protein>
<feature type="domain" description="Rad60/SUMO-like" evidence="2">
    <location>
        <begin position="425"/>
        <end position="487"/>
    </location>
</feature>
<reference evidence="3" key="1">
    <citation type="submission" date="2023-06" db="EMBL/GenBank/DDBJ databases">
        <title>Genome-scale phylogeny and comparative genomics of the fungal order Sordariales.</title>
        <authorList>
            <consortium name="Lawrence Berkeley National Laboratory"/>
            <person name="Hensen N."/>
            <person name="Bonometti L."/>
            <person name="Westerberg I."/>
            <person name="Brannstrom I.O."/>
            <person name="Guillou S."/>
            <person name="Cros-Aarteil S."/>
            <person name="Calhoun S."/>
            <person name="Haridas S."/>
            <person name="Kuo A."/>
            <person name="Mondo S."/>
            <person name="Pangilinan J."/>
            <person name="Riley R."/>
            <person name="LaButti K."/>
            <person name="Andreopoulos B."/>
            <person name="Lipzen A."/>
            <person name="Chen C."/>
            <person name="Yanf M."/>
            <person name="Daum C."/>
            <person name="Ng V."/>
            <person name="Clum A."/>
            <person name="Steindorff A."/>
            <person name="Ohm R."/>
            <person name="Martin F."/>
            <person name="Silar P."/>
            <person name="Natvig D."/>
            <person name="Lalanne C."/>
            <person name="Gautier V."/>
            <person name="Ament-velasquez S.L."/>
            <person name="Kruys A."/>
            <person name="Hutchinson M.I."/>
            <person name="Powell A.J."/>
            <person name="Barry K."/>
            <person name="Miller A.N."/>
            <person name="Grigoriev I.V."/>
            <person name="Debuchy R."/>
            <person name="Gladieux P."/>
            <person name="Thoren M.H."/>
            <person name="Johannesson H."/>
        </authorList>
    </citation>
    <scope>NUCLEOTIDE SEQUENCE</scope>
    <source>
        <strain evidence="3">SMH3187-1</strain>
    </source>
</reference>
<feature type="compositionally biased region" description="Basic and acidic residues" evidence="1">
    <location>
        <begin position="130"/>
        <end position="140"/>
    </location>
</feature>
<evidence type="ECO:0000313" key="3">
    <source>
        <dbReference type="EMBL" id="KAK0746839.1"/>
    </source>
</evidence>
<feature type="region of interest" description="Disordered" evidence="1">
    <location>
        <begin position="1"/>
        <end position="211"/>
    </location>
</feature>
<evidence type="ECO:0000259" key="2">
    <source>
        <dbReference type="Pfam" id="PF11976"/>
    </source>
</evidence>
<dbReference type="EMBL" id="JAUKUD010000004">
    <property type="protein sequence ID" value="KAK0746839.1"/>
    <property type="molecule type" value="Genomic_DNA"/>
</dbReference>
<name>A0AA40EWG8_9PEZI</name>
<organism evidence="3 4">
    <name type="scientific">Schizothecium vesticola</name>
    <dbReference type="NCBI Taxonomy" id="314040"/>
    <lineage>
        <taxon>Eukaryota</taxon>
        <taxon>Fungi</taxon>
        <taxon>Dikarya</taxon>
        <taxon>Ascomycota</taxon>
        <taxon>Pezizomycotina</taxon>
        <taxon>Sordariomycetes</taxon>
        <taxon>Sordariomycetidae</taxon>
        <taxon>Sordariales</taxon>
        <taxon>Schizotheciaceae</taxon>
        <taxon>Schizothecium</taxon>
    </lineage>
</organism>
<evidence type="ECO:0000256" key="1">
    <source>
        <dbReference type="SAM" id="MobiDB-lite"/>
    </source>
</evidence>
<dbReference type="Proteomes" id="UP001172155">
    <property type="component" value="Unassembled WGS sequence"/>
</dbReference>
<evidence type="ECO:0000313" key="4">
    <source>
        <dbReference type="Proteomes" id="UP001172155"/>
    </source>
</evidence>
<keyword evidence="4" id="KW-1185">Reference proteome</keyword>
<feature type="compositionally biased region" description="Basic residues" evidence="1">
    <location>
        <begin position="12"/>
        <end position="23"/>
    </location>
</feature>
<accession>A0AA40EWG8</accession>
<comment type="caution">
    <text evidence="3">The sequence shown here is derived from an EMBL/GenBank/DDBJ whole genome shotgun (WGS) entry which is preliminary data.</text>
</comment>
<feature type="region of interest" description="Disordered" evidence="1">
    <location>
        <begin position="227"/>
        <end position="247"/>
    </location>
</feature>
<dbReference type="InterPro" id="IPR022617">
    <property type="entry name" value="Rad60/SUMO-like_dom"/>
</dbReference>